<organism evidence="1 2">
    <name type="scientific">Enterococcus villorum ATCC 700913</name>
    <dbReference type="NCBI Taxonomy" id="1158604"/>
    <lineage>
        <taxon>Bacteria</taxon>
        <taxon>Bacillati</taxon>
        <taxon>Bacillota</taxon>
        <taxon>Bacilli</taxon>
        <taxon>Lactobacillales</taxon>
        <taxon>Enterococcaceae</taxon>
        <taxon>Enterococcus</taxon>
    </lineage>
</organism>
<comment type="caution">
    <text evidence="1">The sequence shown here is derived from an EMBL/GenBank/DDBJ whole genome shotgun (WGS) entry which is preliminary data.</text>
</comment>
<evidence type="ECO:0000313" key="1">
    <source>
        <dbReference type="EMBL" id="EOH88779.1"/>
    </source>
</evidence>
<dbReference type="EMBL" id="AJAN01000026">
    <property type="protein sequence ID" value="EOH88779.1"/>
    <property type="molecule type" value="Genomic_DNA"/>
</dbReference>
<proteinExistence type="predicted"/>
<accession>A0ABP2UPM8</accession>
<sequence length="44" mass="5347">MKKTPPKKLNKQSNFRGVLINYKRQLIQSLYLRKKQVILYFSMC</sequence>
<gene>
    <name evidence="1" type="ORF">UAO_01884</name>
</gene>
<protein>
    <submittedName>
        <fullName evidence="1">Uncharacterized protein</fullName>
    </submittedName>
</protein>
<keyword evidence="2" id="KW-1185">Reference proteome</keyword>
<evidence type="ECO:0000313" key="2">
    <source>
        <dbReference type="Proteomes" id="UP000013866"/>
    </source>
</evidence>
<name>A0ABP2UPM8_9ENTE</name>
<dbReference type="Proteomes" id="UP000013866">
    <property type="component" value="Unassembled WGS sequence"/>
</dbReference>
<reference evidence="1 2" key="1">
    <citation type="submission" date="2013-02" db="EMBL/GenBank/DDBJ databases">
        <title>The Genome Sequence of Enterococcus villorum ATCC_700913.</title>
        <authorList>
            <consortium name="The Broad Institute Genome Sequencing Platform"/>
            <consortium name="The Broad Institute Genome Sequencing Center for Infectious Disease"/>
            <person name="Earl A.M."/>
            <person name="Gilmore M.S."/>
            <person name="Lebreton F."/>
            <person name="Walker B."/>
            <person name="Young S.K."/>
            <person name="Zeng Q."/>
            <person name="Gargeya S."/>
            <person name="Fitzgerald M."/>
            <person name="Haas B."/>
            <person name="Abouelleil A."/>
            <person name="Alvarado L."/>
            <person name="Arachchi H.M."/>
            <person name="Berlin A.M."/>
            <person name="Chapman S.B."/>
            <person name="Dewar J."/>
            <person name="Goldberg J."/>
            <person name="Griggs A."/>
            <person name="Gujja S."/>
            <person name="Hansen M."/>
            <person name="Howarth C."/>
            <person name="Imamovic A."/>
            <person name="Larimer J."/>
            <person name="McCowan C."/>
            <person name="Murphy C."/>
            <person name="Neiman D."/>
            <person name="Pearson M."/>
            <person name="Priest M."/>
            <person name="Roberts A."/>
            <person name="Saif S."/>
            <person name="Shea T."/>
            <person name="Sisk P."/>
            <person name="Sykes S."/>
            <person name="Wortman J."/>
            <person name="Nusbaum C."/>
            <person name="Birren B."/>
        </authorList>
    </citation>
    <scope>NUCLEOTIDE SEQUENCE [LARGE SCALE GENOMIC DNA]</scope>
    <source>
        <strain evidence="1 2">ATCC 700913</strain>
    </source>
</reference>